<dbReference type="Proteomes" id="UP001165367">
    <property type="component" value="Unassembled WGS sequence"/>
</dbReference>
<dbReference type="EMBL" id="JAKLTR010000014">
    <property type="protein sequence ID" value="MCG2616612.1"/>
    <property type="molecule type" value="Genomic_DNA"/>
</dbReference>
<organism evidence="2 3">
    <name type="scientific">Terrimonas ginsenosidimutans</name>
    <dbReference type="NCBI Taxonomy" id="2908004"/>
    <lineage>
        <taxon>Bacteria</taxon>
        <taxon>Pseudomonadati</taxon>
        <taxon>Bacteroidota</taxon>
        <taxon>Chitinophagia</taxon>
        <taxon>Chitinophagales</taxon>
        <taxon>Chitinophagaceae</taxon>
        <taxon>Terrimonas</taxon>
    </lineage>
</organism>
<evidence type="ECO:0000313" key="2">
    <source>
        <dbReference type="EMBL" id="MCG2616612.1"/>
    </source>
</evidence>
<gene>
    <name evidence="2" type="ORF">LZZ85_20095</name>
</gene>
<proteinExistence type="predicted"/>
<reference evidence="2" key="1">
    <citation type="submission" date="2022-01" db="EMBL/GenBank/DDBJ databases">
        <authorList>
            <person name="Jo J.-H."/>
            <person name="Im W.-T."/>
        </authorList>
    </citation>
    <scope>NUCLEOTIDE SEQUENCE</scope>
    <source>
        <strain evidence="2">NA20</strain>
    </source>
</reference>
<comment type="caution">
    <text evidence="2">The sequence shown here is derived from an EMBL/GenBank/DDBJ whole genome shotgun (WGS) entry which is preliminary data.</text>
</comment>
<feature type="coiled-coil region" evidence="1">
    <location>
        <begin position="13"/>
        <end position="44"/>
    </location>
</feature>
<protein>
    <submittedName>
        <fullName evidence="2">Uncharacterized protein</fullName>
    </submittedName>
</protein>
<sequence>MVTVETSQLIAECNNWRDALRQHREELTHEKNELQKMCSRELSKDQCQDVERLNNQVHIQLINIHDLRHAIKSHARMIDYEMNVFNGQIREETIHLHEILFEQVQSLDGTLQELQIEFSRFLSVTT</sequence>
<evidence type="ECO:0000313" key="3">
    <source>
        <dbReference type="Proteomes" id="UP001165367"/>
    </source>
</evidence>
<name>A0ABS9KW72_9BACT</name>
<keyword evidence="3" id="KW-1185">Reference proteome</keyword>
<dbReference type="RefSeq" id="WP_237875150.1">
    <property type="nucleotide sequence ID" value="NZ_JAKLTR010000014.1"/>
</dbReference>
<accession>A0ABS9KW72</accession>
<evidence type="ECO:0000256" key="1">
    <source>
        <dbReference type="SAM" id="Coils"/>
    </source>
</evidence>
<keyword evidence="1" id="KW-0175">Coiled coil</keyword>